<gene>
    <name evidence="2" type="ORF">BB934_24550</name>
</gene>
<feature type="region of interest" description="Disordered" evidence="1">
    <location>
        <begin position="263"/>
        <end position="290"/>
    </location>
</feature>
<evidence type="ECO:0000256" key="1">
    <source>
        <dbReference type="SAM" id="MobiDB-lite"/>
    </source>
</evidence>
<dbReference type="RefSeq" id="WP_099512069.1">
    <property type="nucleotide sequence ID" value="NZ_CP016616.1"/>
</dbReference>
<dbReference type="KEGG" id="moc:BB934_24550"/>
<reference evidence="2" key="1">
    <citation type="submission" date="2016-07" db="EMBL/GenBank/DDBJ databases">
        <title>Microvirga ossetica sp. nov. a new species of rhizobia isolated from root nodules of the legume species Vicia alpestris Steven originated from North Ossetia region in the Caucasus.</title>
        <authorList>
            <person name="Safronova V.I."/>
            <person name="Kuznetsova I.G."/>
            <person name="Sazanova A.L."/>
            <person name="Belimov A."/>
            <person name="Andronov E."/>
            <person name="Osledkin Y.S."/>
            <person name="Onishchuk O.P."/>
            <person name="Kurchak O.N."/>
            <person name="Shaposhnikov A.I."/>
            <person name="Willems A."/>
            <person name="Tikhonovich I.A."/>
        </authorList>
    </citation>
    <scope>NUCLEOTIDE SEQUENCE [LARGE SCALE GENOMIC DNA]</scope>
    <source>
        <strain evidence="2">V5/3M</strain>
    </source>
</reference>
<dbReference type="GO" id="GO:0004252">
    <property type="term" value="F:serine-type endopeptidase activity"/>
    <property type="evidence" value="ECO:0007669"/>
    <property type="project" value="InterPro"/>
</dbReference>
<dbReference type="Gene3D" id="2.60.120.1290">
    <property type="match status" value="1"/>
</dbReference>
<dbReference type="EMBL" id="CP016616">
    <property type="protein sequence ID" value="ANY81001.1"/>
    <property type="molecule type" value="Genomic_DNA"/>
</dbReference>
<organism evidence="2">
    <name type="scientific">Microvirga ossetica</name>
    <dbReference type="NCBI Taxonomy" id="1882682"/>
    <lineage>
        <taxon>Bacteria</taxon>
        <taxon>Pseudomonadati</taxon>
        <taxon>Pseudomonadota</taxon>
        <taxon>Alphaproteobacteria</taxon>
        <taxon>Hyphomicrobiales</taxon>
        <taxon>Methylobacteriaceae</taxon>
        <taxon>Microvirga</taxon>
    </lineage>
</organism>
<dbReference type="AlphaFoldDB" id="A0A1B2EM20"/>
<proteinExistence type="predicted"/>
<dbReference type="OrthoDB" id="8010691at2"/>
<dbReference type="InterPro" id="IPR036852">
    <property type="entry name" value="Peptidase_S8/S53_dom_sf"/>
</dbReference>
<evidence type="ECO:0000313" key="2">
    <source>
        <dbReference type="EMBL" id="ANY81001.1"/>
    </source>
</evidence>
<dbReference type="Gene3D" id="3.40.50.200">
    <property type="entry name" value="Peptidase S8/S53 domain"/>
    <property type="match status" value="1"/>
</dbReference>
<sequence>MPELDTYPKCFGPYLLYAISTGFENFEFSDEKRSGFRLFFLAEFNKAGQESEFAKEMKEARFSIVIDPADDHIPYATLHTDKEAVVNAVSGTDAFKIWEKYVSRVELSLPLVPSELVEFRESLVERWQMDQGPMGSLLVGILDDGCPFAAAHFLRTPTSTRVLGIWDQNQGRTPVEINDRNGNGCLFGQEPTDFKYGLEFRRHPGLSASTSLRQMGLDEWIELHSASTGSIDEDGCYADAGFMRLSGRRSHGAHVMDVFAGRVPTSSRVGPPPPADRRDPPSWEPDTDLPSDADVVFVQFADDCIRDATGVWLKAYVLQGIRYILSFAEPNKTQNVVINVSYGPTTGPHNGTAELEAALTALVAEFDGTGKKPKLEIVLAAGNAYLSAGHIVYTRSMNESDHIEWTWRLPPDNAVLCFAEVWIDNANPGPVIVTLTSPSGASFTSVTGPIPPPPGVSLPPYTGVYAPVVSGSHTMWVLAVNSTRARAEHGDWKIEVSGIPPNAQVHAYVARSDPNMGVRTGAKLSYFVDHNWELTRSSEAGCKYANGEFDKTGSLEHRTVKRTHIRQP</sequence>
<protein>
    <recommendedName>
        <fullName evidence="3">Peptidase S8/S53 domain-containing protein</fullName>
    </recommendedName>
</protein>
<dbReference type="GO" id="GO:0006508">
    <property type="term" value="P:proteolysis"/>
    <property type="evidence" value="ECO:0007669"/>
    <property type="project" value="InterPro"/>
</dbReference>
<accession>A0A1B2EM20</accession>
<evidence type="ECO:0008006" key="3">
    <source>
        <dbReference type="Google" id="ProtNLM"/>
    </source>
</evidence>
<name>A0A1B2EM20_9HYPH</name>
<dbReference type="SUPFAM" id="SSF52743">
    <property type="entry name" value="Subtilisin-like"/>
    <property type="match status" value="1"/>
</dbReference>